<evidence type="ECO:0000256" key="2">
    <source>
        <dbReference type="ARBA" id="ARBA00022525"/>
    </source>
</evidence>
<comment type="subcellular location">
    <subcellularLocation>
        <location evidence="1">Secreted</location>
    </subcellularLocation>
</comment>
<dbReference type="AlphaFoldDB" id="A0A0R3S299"/>
<dbReference type="InterPro" id="IPR050098">
    <property type="entry name" value="TFPI/VKTCI-like"/>
</dbReference>
<keyword evidence="6" id="KW-1199">Hemostasis impairing toxin</keyword>
<dbReference type="Pfam" id="PF00014">
    <property type="entry name" value="Kunitz_BPTI"/>
    <property type="match status" value="1"/>
</dbReference>
<dbReference type="SMART" id="SM00131">
    <property type="entry name" value="KU"/>
    <property type="match status" value="1"/>
</dbReference>
<evidence type="ECO:0000256" key="7">
    <source>
        <dbReference type="ARBA" id="ARBA00034146"/>
    </source>
</evidence>
<keyword evidence="6" id="KW-0800">Toxin</keyword>
<dbReference type="CDD" id="cd00109">
    <property type="entry name" value="Kunitz-type"/>
    <property type="match status" value="1"/>
</dbReference>
<evidence type="ECO:0000256" key="6">
    <source>
        <dbReference type="ARBA" id="ARBA00023240"/>
    </source>
</evidence>
<proteinExistence type="predicted"/>
<accession>A0A0R3S299</accession>
<dbReference type="GO" id="GO:0004867">
    <property type="term" value="F:serine-type endopeptidase inhibitor activity"/>
    <property type="evidence" value="ECO:0007669"/>
    <property type="project" value="UniProtKB-KW"/>
</dbReference>
<feature type="domain" description="BPTI/Kunitz inhibitor" evidence="9">
    <location>
        <begin position="140"/>
        <end position="189"/>
    </location>
</feature>
<dbReference type="PANTHER" id="PTHR10083">
    <property type="entry name" value="KUNITZ-TYPE PROTEASE INHIBITOR-RELATED"/>
    <property type="match status" value="1"/>
</dbReference>
<dbReference type="SUPFAM" id="SSF57362">
    <property type="entry name" value="BPTI-like"/>
    <property type="match status" value="1"/>
</dbReference>
<keyword evidence="10" id="KW-1185">Reference proteome</keyword>
<keyword evidence="3" id="KW-0646">Protease inhibitor</keyword>
<evidence type="ECO:0000256" key="8">
    <source>
        <dbReference type="SAM" id="SignalP"/>
    </source>
</evidence>
<evidence type="ECO:0000256" key="5">
    <source>
        <dbReference type="ARBA" id="ARBA00023157"/>
    </source>
</evidence>
<dbReference type="Gene3D" id="4.10.410.10">
    <property type="entry name" value="Pancreatic trypsin inhibitor Kunitz domain"/>
    <property type="match status" value="1"/>
</dbReference>
<evidence type="ECO:0000259" key="9">
    <source>
        <dbReference type="PROSITE" id="PS50279"/>
    </source>
</evidence>
<keyword evidence="8" id="KW-0732">Signal</keyword>
<evidence type="ECO:0000256" key="1">
    <source>
        <dbReference type="ARBA" id="ARBA00004613"/>
    </source>
</evidence>
<keyword evidence="7" id="KW-1203">Blood coagulation cascade inhibiting toxin</keyword>
<protein>
    <submittedName>
        <fullName evidence="11">BPTI/Kunitz inhibitor domain-containing protein</fullName>
    </submittedName>
</protein>
<organism evidence="10 11">
    <name type="scientific">Elaeophora elaphi</name>
    <dbReference type="NCBI Taxonomy" id="1147741"/>
    <lineage>
        <taxon>Eukaryota</taxon>
        <taxon>Metazoa</taxon>
        <taxon>Ecdysozoa</taxon>
        <taxon>Nematoda</taxon>
        <taxon>Chromadorea</taxon>
        <taxon>Rhabditida</taxon>
        <taxon>Spirurina</taxon>
        <taxon>Spiruromorpha</taxon>
        <taxon>Filarioidea</taxon>
        <taxon>Onchocercidae</taxon>
        <taxon>Elaeophora</taxon>
    </lineage>
</organism>
<dbReference type="WBParaSite" id="EEL_0000882701-mRNA-1">
    <property type="protein sequence ID" value="EEL_0000882701-mRNA-1"/>
    <property type="gene ID" value="EEL_0000882701"/>
</dbReference>
<keyword evidence="2" id="KW-0964">Secreted</keyword>
<dbReference type="GO" id="GO:0005615">
    <property type="term" value="C:extracellular space"/>
    <property type="evidence" value="ECO:0007669"/>
    <property type="project" value="TreeGrafter"/>
</dbReference>
<feature type="chain" id="PRO_5006447960" evidence="8">
    <location>
        <begin position="17"/>
        <end position="197"/>
    </location>
</feature>
<feature type="signal peptide" evidence="8">
    <location>
        <begin position="1"/>
        <end position="16"/>
    </location>
</feature>
<evidence type="ECO:0000256" key="4">
    <source>
        <dbReference type="ARBA" id="ARBA00022900"/>
    </source>
</evidence>
<evidence type="ECO:0000313" key="11">
    <source>
        <dbReference type="WBParaSite" id="EEL_0000882701-mRNA-1"/>
    </source>
</evidence>
<evidence type="ECO:0000256" key="3">
    <source>
        <dbReference type="ARBA" id="ARBA00022690"/>
    </source>
</evidence>
<name>A0A0R3S299_9BILA</name>
<keyword evidence="5" id="KW-1015">Disulfide bond</keyword>
<dbReference type="InterPro" id="IPR036880">
    <property type="entry name" value="Kunitz_BPTI_sf"/>
</dbReference>
<dbReference type="Proteomes" id="UP000050640">
    <property type="component" value="Unplaced"/>
</dbReference>
<dbReference type="PANTHER" id="PTHR10083:SF376">
    <property type="entry name" value="SERINE PEPTIDASE INHIBITOR, KUNITZ TYPE, 3"/>
    <property type="match status" value="1"/>
</dbReference>
<reference evidence="11" key="1">
    <citation type="submission" date="2017-02" db="UniProtKB">
        <authorList>
            <consortium name="WormBaseParasite"/>
        </authorList>
    </citation>
    <scope>IDENTIFICATION</scope>
</reference>
<dbReference type="InterPro" id="IPR002223">
    <property type="entry name" value="Kunitz_BPTI"/>
</dbReference>
<sequence>MLLLSIAITMIKICLANNEEIPECMWITCVSPKVCQHINGIITCVLPDDAMKTKMEVSSESVSLTSQMNLITESILTEPMTAHFTLFPDLPIVLSSLPEVESFPSFAVTEKMSLLDDRVINVDPEISEENFTVKTLPEICLLPAVTGSCSKMKILWYYNFTTGRCQRFSFSGCGNANHFYTRKDCEETCLVEYPNKS</sequence>
<evidence type="ECO:0000313" key="10">
    <source>
        <dbReference type="Proteomes" id="UP000050640"/>
    </source>
</evidence>
<keyword evidence="4" id="KW-0722">Serine protease inhibitor</keyword>
<dbReference type="PROSITE" id="PS50279">
    <property type="entry name" value="BPTI_KUNITZ_2"/>
    <property type="match status" value="1"/>
</dbReference>